<evidence type="ECO:0000259" key="8">
    <source>
        <dbReference type="PROSITE" id="PS51192"/>
    </source>
</evidence>
<gene>
    <name evidence="11" type="ORF">GXP69_14795</name>
</gene>
<evidence type="ECO:0000313" key="11">
    <source>
        <dbReference type="EMBL" id="NEM98969.1"/>
    </source>
</evidence>
<dbReference type="SUPFAM" id="SSF52540">
    <property type="entry name" value="P-loop containing nucleoside triphosphate hydrolases"/>
    <property type="match status" value="1"/>
</dbReference>
<keyword evidence="1 7" id="KW-0547">Nucleotide-binding</keyword>
<evidence type="ECO:0000256" key="5">
    <source>
        <dbReference type="ARBA" id="ARBA00038437"/>
    </source>
</evidence>
<accession>A0A6B3LQA7</accession>
<dbReference type="Proteomes" id="UP000474777">
    <property type="component" value="Unassembled WGS sequence"/>
</dbReference>
<feature type="domain" description="Helicase ATP-binding" evidence="8">
    <location>
        <begin position="34"/>
        <end position="205"/>
    </location>
</feature>
<dbReference type="InterPro" id="IPR001650">
    <property type="entry name" value="Helicase_C-like"/>
</dbReference>
<keyword evidence="12" id="KW-1185">Reference proteome</keyword>
<name>A0A6B3LQA7_9BACT</name>
<evidence type="ECO:0000256" key="1">
    <source>
        <dbReference type="ARBA" id="ARBA00022741"/>
    </source>
</evidence>
<dbReference type="InterPro" id="IPR014001">
    <property type="entry name" value="Helicase_ATP-bd"/>
</dbReference>
<dbReference type="InterPro" id="IPR050079">
    <property type="entry name" value="DEAD_box_RNA_helicase"/>
</dbReference>
<dbReference type="Pfam" id="PF00270">
    <property type="entry name" value="DEAD"/>
    <property type="match status" value="1"/>
</dbReference>
<proteinExistence type="inferred from homology"/>
<evidence type="ECO:0000313" key="12">
    <source>
        <dbReference type="Proteomes" id="UP000474777"/>
    </source>
</evidence>
<dbReference type="PANTHER" id="PTHR47959:SF1">
    <property type="entry name" value="ATP-DEPENDENT RNA HELICASE DBPA"/>
    <property type="match status" value="1"/>
</dbReference>
<dbReference type="Pfam" id="PF00271">
    <property type="entry name" value="Helicase_C"/>
    <property type="match status" value="1"/>
</dbReference>
<comment type="similarity">
    <text evidence="5 7">Belongs to the DEAD box helicase family.</text>
</comment>
<sequence>MATTFKALNLTPILLQNLQKLNYSTPTPIQESAIPLLLQGQDVAGHAETGSGKTAAFGLPLLQTIKPELQQVQALILVPTRELAVQVRQELKQYAKGITNLKISAFYGGHSFSQERASLAHPPQLLVATPGRLTDHLNRRTLDVSFVKKLVLDEADKLLEMGFEEEIDQIMEALPAKRQVILFSATMPQEVKDLIADSLKNPQFVKASASAIPDQLLLKGVKAEQAQKQETIVALLKTAITGGTVVFCNTRAAVDDLTIALQQNGIAARALHGGMEQPDRDKMMTLFRNGTTQVLVATDVAARGLDIDLLETIVHYELPDDLAAYQHRSGRTGRAGKKGTVYTLATPRDERKLRDWDQVRMDEWLKADGLLQKATIASAPQTAAFATITINAGRKDKLSPRDIVGALIAETGLTHAEIGKIEVQDRSSFVAVPQAQAKTVAEKLSNGKIKGRKFRVHVVK</sequence>
<evidence type="ECO:0000256" key="7">
    <source>
        <dbReference type="RuleBase" id="RU000492"/>
    </source>
</evidence>
<dbReference type="CDD" id="cd18787">
    <property type="entry name" value="SF2_C_DEAD"/>
    <property type="match status" value="1"/>
</dbReference>
<dbReference type="CDD" id="cd00268">
    <property type="entry name" value="DEADc"/>
    <property type="match status" value="1"/>
</dbReference>
<dbReference type="PROSITE" id="PS51195">
    <property type="entry name" value="Q_MOTIF"/>
    <property type="match status" value="1"/>
</dbReference>
<dbReference type="GO" id="GO:0005829">
    <property type="term" value="C:cytosol"/>
    <property type="evidence" value="ECO:0007669"/>
    <property type="project" value="TreeGrafter"/>
</dbReference>
<dbReference type="InterPro" id="IPR014014">
    <property type="entry name" value="RNA_helicase_DEAD_Q_motif"/>
</dbReference>
<dbReference type="PANTHER" id="PTHR47959">
    <property type="entry name" value="ATP-DEPENDENT RNA HELICASE RHLE-RELATED"/>
    <property type="match status" value="1"/>
</dbReference>
<evidence type="ECO:0000256" key="6">
    <source>
        <dbReference type="PROSITE-ProRule" id="PRU00552"/>
    </source>
</evidence>
<dbReference type="GO" id="GO:0003724">
    <property type="term" value="F:RNA helicase activity"/>
    <property type="evidence" value="ECO:0007669"/>
    <property type="project" value="InterPro"/>
</dbReference>
<organism evidence="11 12">
    <name type="scientific">Pontibacter burrus</name>
    <dbReference type="NCBI Taxonomy" id="2704466"/>
    <lineage>
        <taxon>Bacteria</taxon>
        <taxon>Pseudomonadati</taxon>
        <taxon>Bacteroidota</taxon>
        <taxon>Cytophagia</taxon>
        <taxon>Cytophagales</taxon>
        <taxon>Hymenobacteraceae</taxon>
        <taxon>Pontibacter</taxon>
    </lineage>
</organism>
<keyword evidence="2 7" id="KW-0378">Hydrolase</keyword>
<dbReference type="RefSeq" id="WP_163915852.1">
    <property type="nucleotide sequence ID" value="NZ_JAAGWD010000006.1"/>
</dbReference>
<dbReference type="Pfam" id="PF03880">
    <property type="entry name" value="DbpA"/>
    <property type="match status" value="1"/>
</dbReference>
<evidence type="ECO:0000259" key="10">
    <source>
        <dbReference type="PROSITE" id="PS51195"/>
    </source>
</evidence>
<dbReference type="PROSITE" id="PS00039">
    <property type="entry name" value="DEAD_ATP_HELICASE"/>
    <property type="match status" value="1"/>
</dbReference>
<dbReference type="InterPro" id="IPR005580">
    <property type="entry name" value="DbpA/CsdA_RNA-bd_dom"/>
</dbReference>
<comment type="caution">
    <text evidence="11">The sequence shown here is derived from an EMBL/GenBank/DDBJ whole genome shotgun (WGS) entry which is preliminary data.</text>
</comment>
<dbReference type="GO" id="GO:0005524">
    <property type="term" value="F:ATP binding"/>
    <property type="evidence" value="ECO:0007669"/>
    <property type="project" value="UniProtKB-KW"/>
</dbReference>
<dbReference type="Gene3D" id="3.30.70.330">
    <property type="match status" value="1"/>
</dbReference>
<dbReference type="PROSITE" id="PS51194">
    <property type="entry name" value="HELICASE_CTER"/>
    <property type="match status" value="1"/>
</dbReference>
<keyword evidence="3 7" id="KW-0347">Helicase</keyword>
<feature type="short sequence motif" description="Q motif" evidence="6">
    <location>
        <begin position="3"/>
        <end position="31"/>
    </location>
</feature>
<protein>
    <submittedName>
        <fullName evidence="11">DEAD/DEAH box helicase</fullName>
    </submittedName>
</protein>
<dbReference type="Gene3D" id="3.40.50.300">
    <property type="entry name" value="P-loop containing nucleotide triphosphate hydrolases"/>
    <property type="match status" value="2"/>
</dbReference>
<dbReference type="InterPro" id="IPR000629">
    <property type="entry name" value="RNA-helicase_DEAD-box_CS"/>
</dbReference>
<dbReference type="PROSITE" id="PS51192">
    <property type="entry name" value="HELICASE_ATP_BIND_1"/>
    <property type="match status" value="1"/>
</dbReference>
<keyword evidence="4 7" id="KW-0067">ATP-binding</keyword>
<evidence type="ECO:0000256" key="2">
    <source>
        <dbReference type="ARBA" id="ARBA00022801"/>
    </source>
</evidence>
<dbReference type="InterPro" id="IPR012677">
    <property type="entry name" value="Nucleotide-bd_a/b_plait_sf"/>
</dbReference>
<reference evidence="11 12" key="1">
    <citation type="submission" date="2020-02" db="EMBL/GenBank/DDBJ databases">
        <authorList>
            <person name="Kim M.K."/>
        </authorList>
    </citation>
    <scope>NUCLEOTIDE SEQUENCE [LARGE SCALE GENOMIC DNA]</scope>
    <source>
        <strain evidence="11 12">BT327</strain>
    </source>
</reference>
<dbReference type="InterPro" id="IPR027417">
    <property type="entry name" value="P-loop_NTPase"/>
</dbReference>
<evidence type="ECO:0000259" key="9">
    <source>
        <dbReference type="PROSITE" id="PS51194"/>
    </source>
</evidence>
<evidence type="ECO:0000256" key="4">
    <source>
        <dbReference type="ARBA" id="ARBA00022840"/>
    </source>
</evidence>
<feature type="domain" description="DEAD-box RNA helicase Q" evidence="10">
    <location>
        <begin position="3"/>
        <end position="31"/>
    </location>
</feature>
<dbReference type="AlphaFoldDB" id="A0A6B3LQA7"/>
<dbReference type="GO" id="GO:0016787">
    <property type="term" value="F:hydrolase activity"/>
    <property type="evidence" value="ECO:0007669"/>
    <property type="project" value="UniProtKB-KW"/>
</dbReference>
<dbReference type="GO" id="GO:0003676">
    <property type="term" value="F:nucleic acid binding"/>
    <property type="evidence" value="ECO:0007669"/>
    <property type="project" value="InterPro"/>
</dbReference>
<feature type="domain" description="Helicase C-terminal" evidence="9">
    <location>
        <begin position="231"/>
        <end position="376"/>
    </location>
</feature>
<dbReference type="SMART" id="SM00487">
    <property type="entry name" value="DEXDc"/>
    <property type="match status" value="1"/>
</dbReference>
<dbReference type="SMART" id="SM00490">
    <property type="entry name" value="HELICc"/>
    <property type="match status" value="1"/>
</dbReference>
<dbReference type="InterPro" id="IPR011545">
    <property type="entry name" value="DEAD/DEAH_box_helicase_dom"/>
</dbReference>
<evidence type="ECO:0000256" key="3">
    <source>
        <dbReference type="ARBA" id="ARBA00022806"/>
    </source>
</evidence>
<dbReference type="EMBL" id="JAAGWD010000006">
    <property type="protein sequence ID" value="NEM98969.1"/>
    <property type="molecule type" value="Genomic_DNA"/>
</dbReference>
<dbReference type="InterPro" id="IPR044742">
    <property type="entry name" value="DEAD/DEAH_RhlB"/>
</dbReference>